<feature type="transmembrane region" description="Helical" evidence="6">
    <location>
        <begin position="41"/>
        <end position="63"/>
    </location>
</feature>
<organism evidence="7 8">
    <name type="scientific">Halobellus litoreus</name>
    <dbReference type="NCBI Taxonomy" id="755310"/>
    <lineage>
        <taxon>Archaea</taxon>
        <taxon>Methanobacteriati</taxon>
        <taxon>Methanobacteriota</taxon>
        <taxon>Stenosarchaea group</taxon>
        <taxon>Halobacteria</taxon>
        <taxon>Halobacteriales</taxon>
        <taxon>Haloferacaceae</taxon>
        <taxon>Halobellus</taxon>
    </lineage>
</organism>
<dbReference type="InterPro" id="IPR020948">
    <property type="entry name" value="P_starv_induced_PsiE-like"/>
</dbReference>
<keyword evidence="2" id="KW-1003">Cell membrane</keyword>
<dbReference type="GO" id="GO:0005886">
    <property type="term" value="C:plasma membrane"/>
    <property type="evidence" value="ECO:0007669"/>
    <property type="project" value="UniProtKB-SubCell"/>
</dbReference>
<evidence type="ECO:0000256" key="4">
    <source>
        <dbReference type="ARBA" id="ARBA00022989"/>
    </source>
</evidence>
<feature type="transmembrane region" description="Helical" evidence="6">
    <location>
        <begin position="139"/>
        <end position="159"/>
    </location>
</feature>
<evidence type="ECO:0000256" key="1">
    <source>
        <dbReference type="ARBA" id="ARBA00004651"/>
    </source>
</evidence>
<dbReference type="Pfam" id="PF06146">
    <property type="entry name" value="PsiE"/>
    <property type="match status" value="1"/>
</dbReference>
<dbReference type="EMBL" id="JBHUDP010000002">
    <property type="protein sequence ID" value="MFD1685162.1"/>
    <property type="molecule type" value="Genomic_DNA"/>
</dbReference>
<sequence>MVDDPDPDADSEGTAAPPRWLDAWIDRTASRIEDFINVVELAAAAIFALLFAIGVVDLALQIVETASNGNITDPLAVIDIIDTGLLLLIIVEVYQTVIAYTRRSETRLIVRLIVYTGIIAMVRKVIIFRTGEYATTLDAFLAAAAYTLALVGLGVVLVVERRVIGD</sequence>
<protein>
    <submittedName>
        <fullName evidence="7">Phosphate-starvation-inducible PsiE family protein</fullName>
    </submittedName>
</protein>
<proteinExistence type="predicted"/>
<feature type="transmembrane region" description="Helical" evidence="6">
    <location>
        <begin position="108"/>
        <end position="127"/>
    </location>
</feature>
<evidence type="ECO:0000256" key="5">
    <source>
        <dbReference type="ARBA" id="ARBA00023136"/>
    </source>
</evidence>
<evidence type="ECO:0000313" key="8">
    <source>
        <dbReference type="Proteomes" id="UP001597092"/>
    </source>
</evidence>
<feature type="transmembrane region" description="Helical" evidence="6">
    <location>
        <begin position="75"/>
        <end position="96"/>
    </location>
</feature>
<evidence type="ECO:0000256" key="2">
    <source>
        <dbReference type="ARBA" id="ARBA00022475"/>
    </source>
</evidence>
<evidence type="ECO:0000256" key="6">
    <source>
        <dbReference type="SAM" id="Phobius"/>
    </source>
</evidence>
<dbReference type="RefSeq" id="WP_256306894.1">
    <property type="nucleotide sequence ID" value="NZ_JANHAW010000001.1"/>
</dbReference>
<evidence type="ECO:0000313" key="7">
    <source>
        <dbReference type="EMBL" id="MFD1685162.1"/>
    </source>
</evidence>
<accession>A0ABD6DU93</accession>
<gene>
    <name evidence="7" type="ORF">ACFSAS_05990</name>
</gene>
<keyword evidence="4 6" id="KW-1133">Transmembrane helix</keyword>
<comment type="caution">
    <text evidence="7">The sequence shown here is derived from an EMBL/GenBank/DDBJ whole genome shotgun (WGS) entry which is preliminary data.</text>
</comment>
<dbReference type="Proteomes" id="UP001597092">
    <property type="component" value="Unassembled WGS sequence"/>
</dbReference>
<keyword evidence="5 6" id="KW-0472">Membrane</keyword>
<name>A0ABD6DU93_9EURY</name>
<evidence type="ECO:0000256" key="3">
    <source>
        <dbReference type="ARBA" id="ARBA00022692"/>
    </source>
</evidence>
<comment type="subcellular location">
    <subcellularLocation>
        <location evidence="1">Cell membrane</location>
        <topology evidence="1">Multi-pass membrane protein</topology>
    </subcellularLocation>
</comment>
<reference evidence="7 8" key="1">
    <citation type="journal article" date="2019" name="Int. J. Syst. Evol. Microbiol.">
        <title>The Global Catalogue of Microorganisms (GCM) 10K type strain sequencing project: providing services to taxonomists for standard genome sequencing and annotation.</title>
        <authorList>
            <consortium name="The Broad Institute Genomics Platform"/>
            <consortium name="The Broad Institute Genome Sequencing Center for Infectious Disease"/>
            <person name="Wu L."/>
            <person name="Ma J."/>
        </authorList>
    </citation>
    <scope>NUCLEOTIDE SEQUENCE [LARGE SCALE GENOMIC DNA]</scope>
    <source>
        <strain evidence="7 8">CGMCC 1.10387</strain>
    </source>
</reference>
<dbReference type="AlphaFoldDB" id="A0ABD6DU93"/>
<keyword evidence="3 6" id="KW-0812">Transmembrane</keyword>
<keyword evidence="8" id="KW-1185">Reference proteome</keyword>